<dbReference type="InterPro" id="IPR013328">
    <property type="entry name" value="6PGD_dom2"/>
</dbReference>
<dbReference type="AlphaFoldDB" id="A0A6L9SFA8"/>
<dbReference type="GO" id="GO:0051287">
    <property type="term" value="F:NAD binding"/>
    <property type="evidence" value="ECO:0007669"/>
    <property type="project" value="InterPro"/>
</dbReference>
<evidence type="ECO:0000259" key="5">
    <source>
        <dbReference type="Pfam" id="PF03446"/>
    </source>
</evidence>
<feature type="active site" evidence="4">
    <location>
        <position position="192"/>
    </location>
</feature>
<comment type="similarity">
    <text evidence="1">Belongs to the HIBADH-related family.</text>
</comment>
<evidence type="ECO:0000259" key="6">
    <source>
        <dbReference type="Pfam" id="PF14833"/>
    </source>
</evidence>
<dbReference type="PANTHER" id="PTHR43060:SF15">
    <property type="entry name" value="3-HYDROXYISOBUTYRATE DEHYDROGENASE-LIKE 1, MITOCHONDRIAL-RELATED"/>
    <property type="match status" value="1"/>
</dbReference>
<dbReference type="SUPFAM" id="SSF51735">
    <property type="entry name" value="NAD(P)-binding Rossmann-fold domains"/>
    <property type="match status" value="1"/>
</dbReference>
<protein>
    <submittedName>
        <fullName evidence="7">NAD(P)-dependent oxidoreductase</fullName>
    </submittedName>
</protein>
<evidence type="ECO:0000256" key="3">
    <source>
        <dbReference type="ARBA" id="ARBA00023027"/>
    </source>
</evidence>
<dbReference type="InterPro" id="IPR029154">
    <property type="entry name" value="HIBADH-like_NADP-bd"/>
</dbReference>
<evidence type="ECO:0000256" key="2">
    <source>
        <dbReference type="ARBA" id="ARBA00023002"/>
    </source>
</evidence>
<dbReference type="RefSeq" id="WP_163742916.1">
    <property type="nucleotide sequence ID" value="NZ_JAAGOA010000021.1"/>
</dbReference>
<dbReference type="InterPro" id="IPR006115">
    <property type="entry name" value="6PGDH_NADP-bd"/>
</dbReference>
<name>A0A6L9SFA8_9ACTN</name>
<keyword evidence="2" id="KW-0560">Oxidoreductase</keyword>
<organism evidence="7 8">
    <name type="scientific">Phytoactinopolyspora halotolerans</name>
    <dbReference type="NCBI Taxonomy" id="1981512"/>
    <lineage>
        <taxon>Bacteria</taxon>
        <taxon>Bacillati</taxon>
        <taxon>Actinomycetota</taxon>
        <taxon>Actinomycetes</taxon>
        <taxon>Jiangellales</taxon>
        <taxon>Jiangellaceae</taxon>
        <taxon>Phytoactinopolyspora</taxon>
    </lineage>
</organism>
<sequence length="313" mass="32831">MTVPEESTATQPDAQGTRVEDVRRIGFIGLGTMGRPMAGQILAAGYELTVYDVAPTAVADLRDAGARAAASPREVAAASDVVICMLTHPDVVREVLLGADGVAHGVRPGAIVIDMSTSGPDVVRECAEALADRGARVIDAPVGKGPWAAEKGDLTILAGGEADVIGRAEAVLRCVGSEIHHCGPLGSGQVIKLANNLVSCANIAILAEAYALTRRAGADTDVLVKVMSHTSADSWQLRNTLIAKVLKGDLSPMFKLGLATKDMRLLEDLAGRLSAPFGCGRSALDWYERAEEKGMTDQDWGAVILVDEPNWQA</sequence>
<proteinExistence type="inferred from homology"/>
<feature type="domain" description="3-hydroxyisobutyrate dehydrogenase-like NAD-binding" evidence="6">
    <location>
        <begin position="186"/>
        <end position="304"/>
    </location>
</feature>
<evidence type="ECO:0000256" key="4">
    <source>
        <dbReference type="PIRSR" id="PIRSR000103-1"/>
    </source>
</evidence>
<gene>
    <name evidence="7" type="ORF">G1H10_24510</name>
</gene>
<dbReference type="InterPro" id="IPR008927">
    <property type="entry name" value="6-PGluconate_DH-like_C_sf"/>
</dbReference>
<dbReference type="Pfam" id="PF14833">
    <property type="entry name" value="NAD_binding_11"/>
    <property type="match status" value="1"/>
</dbReference>
<dbReference type="PIRSF" id="PIRSF000103">
    <property type="entry name" value="HIBADH"/>
    <property type="match status" value="1"/>
</dbReference>
<dbReference type="Proteomes" id="UP000475214">
    <property type="component" value="Unassembled WGS sequence"/>
</dbReference>
<dbReference type="InterPro" id="IPR036291">
    <property type="entry name" value="NAD(P)-bd_dom_sf"/>
</dbReference>
<accession>A0A6L9SFA8</accession>
<dbReference type="GO" id="GO:0016491">
    <property type="term" value="F:oxidoreductase activity"/>
    <property type="evidence" value="ECO:0007669"/>
    <property type="project" value="UniProtKB-KW"/>
</dbReference>
<keyword evidence="3" id="KW-0520">NAD</keyword>
<keyword evidence="8" id="KW-1185">Reference proteome</keyword>
<evidence type="ECO:0000313" key="7">
    <source>
        <dbReference type="EMBL" id="NEE03334.1"/>
    </source>
</evidence>
<comment type="caution">
    <text evidence="7">The sequence shown here is derived from an EMBL/GenBank/DDBJ whole genome shotgun (WGS) entry which is preliminary data.</text>
</comment>
<feature type="domain" description="6-phosphogluconate dehydrogenase NADP-binding" evidence="5">
    <location>
        <begin position="24"/>
        <end position="183"/>
    </location>
</feature>
<evidence type="ECO:0000256" key="1">
    <source>
        <dbReference type="ARBA" id="ARBA00009080"/>
    </source>
</evidence>
<evidence type="ECO:0000313" key="8">
    <source>
        <dbReference type="Proteomes" id="UP000475214"/>
    </source>
</evidence>
<reference evidence="7 8" key="1">
    <citation type="submission" date="2020-02" db="EMBL/GenBank/DDBJ databases">
        <authorList>
            <person name="Li X.-J."/>
            <person name="Han X.-M."/>
        </authorList>
    </citation>
    <scope>NUCLEOTIDE SEQUENCE [LARGE SCALE GENOMIC DNA]</scope>
    <source>
        <strain evidence="7 8">CCTCC AB 2017055</strain>
    </source>
</reference>
<dbReference type="EMBL" id="JAAGOA010000021">
    <property type="protein sequence ID" value="NEE03334.1"/>
    <property type="molecule type" value="Genomic_DNA"/>
</dbReference>
<dbReference type="Gene3D" id="3.40.50.720">
    <property type="entry name" value="NAD(P)-binding Rossmann-like Domain"/>
    <property type="match status" value="1"/>
</dbReference>
<dbReference type="Pfam" id="PF03446">
    <property type="entry name" value="NAD_binding_2"/>
    <property type="match status" value="1"/>
</dbReference>
<dbReference type="SUPFAM" id="SSF48179">
    <property type="entry name" value="6-phosphogluconate dehydrogenase C-terminal domain-like"/>
    <property type="match status" value="1"/>
</dbReference>
<dbReference type="GO" id="GO:0050661">
    <property type="term" value="F:NADP binding"/>
    <property type="evidence" value="ECO:0007669"/>
    <property type="project" value="InterPro"/>
</dbReference>
<dbReference type="Gene3D" id="1.10.1040.10">
    <property type="entry name" value="N-(1-d-carboxylethyl)-l-norvaline Dehydrogenase, domain 2"/>
    <property type="match status" value="1"/>
</dbReference>
<dbReference type="PANTHER" id="PTHR43060">
    <property type="entry name" value="3-HYDROXYISOBUTYRATE DEHYDROGENASE-LIKE 1, MITOCHONDRIAL-RELATED"/>
    <property type="match status" value="1"/>
</dbReference>
<dbReference type="InterPro" id="IPR015815">
    <property type="entry name" value="HIBADH-related"/>
</dbReference>